<dbReference type="GO" id="GO:0009098">
    <property type="term" value="P:L-leucine biosynthetic process"/>
    <property type="evidence" value="ECO:0007669"/>
    <property type="project" value="TreeGrafter"/>
</dbReference>
<sequence>MLSLWDSWPLPLETAPPSSCSPPRSSCSARQRSCSCAHSVRPIVPPPATPRASPQYVHNSLGAHAVITNIDVTLRDGGYRNSFNFSPEYALAHARSSVASGFDWVEIGYRKGSSRPELTDGLTAHCDDEYIAAMAREVGPEHIGIMVHPGNLGEHDLDEAWSAGARLLRICFSPSDPRRSLECAQRAVEIGYVVCINVTRISTVAPKRLRRIINAVSGLGVTALYLADSNGSLLPDEVHALVESLISGHELAVGMHAHNHLGLALVNTIRAVDAGATWVDSAVLGMGKGAGNLVAEQWLAYLSQRRAGSDRFDLGSVLELSTRLGESVVEAAPRLDVTDMLLGYFDLSIEHSPRLAEIPDRHAQVRAAGLLAGADS</sequence>
<evidence type="ECO:0000256" key="1">
    <source>
        <dbReference type="ARBA" id="ARBA00023211"/>
    </source>
</evidence>
<evidence type="ECO:0000313" key="3">
    <source>
        <dbReference type="EMBL" id="AZZ55579.1"/>
    </source>
</evidence>
<reference evidence="3 4" key="1">
    <citation type="submission" date="2018-03" db="EMBL/GenBank/DDBJ databases">
        <title>Bacteriophage NCPPB3778 and a type I-E CRISPR drive the evolution of the US Biological Select Agent, Rathayibacter toxicus.</title>
        <authorList>
            <person name="Davis E.W.II."/>
            <person name="Tabima J.F."/>
            <person name="Weisberg A.J."/>
            <person name="Dantas Lopes L."/>
            <person name="Wiseman M.S."/>
            <person name="Wiseman M.S."/>
            <person name="Pupko T."/>
            <person name="Belcher M.S."/>
            <person name="Sechler A.J."/>
            <person name="Tancos M.A."/>
            <person name="Schroeder B.K."/>
            <person name="Murray T.D."/>
            <person name="Luster D.G."/>
            <person name="Schneider W.L."/>
            <person name="Rogers E."/>
            <person name="Andreote F.D."/>
            <person name="Grunwald N.J."/>
            <person name="Putnam M.L."/>
            <person name="Chang J.H."/>
        </authorList>
    </citation>
    <scope>NUCLEOTIDE SEQUENCE [LARGE SCALE GENOMIC DNA]</scope>
    <source>
        <strain evidence="3 4">NCCPB 2253</strain>
    </source>
</reference>
<dbReference type="InterPro" id="IPR013785">
    <property type="entry name" value="Aldolase_TIM"/>
</dbReference>
<evidence type="ECO:0000313" key="4">
    <source>
        <dbReference type="Proteomes" id="UP000283946"/>
    </source>
</evidence>
<gene>
    <name evidence="3" type="ORF">C7V51_06525</name>
</gene>
<dbReference type="EMBL" id="CP028130">
    <property type="protein sequence ID" value="AZZ55579.1"/>
    <property type="molecule type" value="Genomic_DNA"/>
</dbReference>
<keyword evidence="1" id="KW-0464">Manganese</keyword>
<dbReference type="KEGG" id="ria:C7V51_06525"/>
<feature type="domain" description="Pyruvate carboxyltransferase" evidence="2">
    <location>
        <begin position="67"/>
        <end position="318"/>
    </location>
</feature>
<name>A0AAD1ACH0_9MICO</name>
<proteinExistence type="predicted"/>
<dbReference type="Gene3D" id="3.20.20.70">
    <property type="entry name" value="Aldolase class I"/>
    <property type="match status" value="1"/>
</dbReference>
<accession>A0AAD1ACH0</accession>
<protein>
    <recommendedName>
        <fullName evidence="2">Pyruvate carboxyltransferase domain-containing protein</fullName>
    </recommendedName>
</protein>
<dbReference type="PROSITE" id="PS50991">
    <property type="entry name" value="PYR_CT"/>
    <property type="match status" value="1"/>
</dbReference>
<dbReference type="Proteomes" id="UP000283946">
    <property type="component" value="Chromosome"/>
</dbReference>
<dbReference type="PANTHER" id="PTHR10277">
    <property type="entry name" value="HOMOCITRATE SYNTHASE-RELATED"/>
    <property type="match status" value="1"/>
</dbReference>
<dbReference type="Pfam" id="PF00682">
    <property type="entry name" value="HMGL-like"/>
    <property type="match status" value="1"/>
</dbReference>
<evidence type="ECO:0000259" key="2">
    <source>
        <dbReference type="PROSITE" id="PS50991"/>
    </source>
</evidence>
<dbReference type="AlphaFoldDB" id="A0AAD1ACH0"/>
<dbReference type="GO" id="GO:0003852">
    <property type="term" value="F:2-isopropylmalate synthase activity"/>
    <property type="evidence" value="ECO:0007669"/>
    <property type="project" value="TreeGrafter"/>
</dbReference>
<dbReference type="InterPro" id="IPR000891">
    <property type="entry name" value="PYR_CT"/>
</dbReference>
<dbReference type="InterPro" id="IPR050073">
    <property type="entry name" value="2-IPM_HCS-like"/>
</dbReference>
<dbReference type="PANTHER" id="PTHR10277:SF9">
    <property type="entry name" value="2-ISOPROPYLMALATE SYNTHASE 1, CHLOROPLASTIC-RELATED"/>
    <property type="match status" value="1"/>
</dbReference>
<dbReference type="SUPFAM" id="SSF51569">
    <property type="entry name" value="Aldolase"/>
    <property type="match status" value="1"/>
</dbReference>
<organism evidence="3 4">
    <name type="scientific">Rathayibacter iranicus</name>
    <dbReference type="NCBI Taxonomy" id="59737"/>
    <lineage>
        <taxon>Bacteria</taxon>
        <taxon>Bacillati</taxon>
        <taxon>Actinomycetota</taxon>
        <taxon>Actinomycetes</taxon>
        <taxon>Micrococcales</taxon>
        <taxon>Microbacteriaceae</taxon>
        <taxon>Rathayibacter</taxon>
    </lineage>
</organism>